<protein>
    <submittedName>
        <fullName evidence="5">Uncharacterized protein</fullName>
    </submittedName>
</protein>
<dbReference type="Pfam" id="PF20434">
    <property type="entry name" value="BD-FAE"/>
    <property type="match status" value="1"/>
</dbReference>
<reference evidence="6" key="2">
    <citation type="submission" date="2024-04" db="EMBL/GenBank/DDBJ databases">
        <authorList>
            <person name="Chen Y."/>
            <person name="Shah S."/>
            <person name="Dougan E. K."/>
            <person name="Thang M."/>
            <person name="Chan C."/>
        </authorList>
    </citation>
    <scope>NUCLEOTIDE SEQUENCE [LARGE SCALE GENOMIC DNA]</scope>
</reference>
<evidence type="ECO:0000256" key="1">
    <source>
        <dbReference type="ARBA" id="ARBA00022801"/>
    </source>
</evidence>
<dbReference type="InterPro" id="IPR049492">
    <property type="entry name" value="BD-FAE-like_dom"/>
</dbReference>
<dbReference type="AlphaFoldDB" id="A0A9P1G6B9"/>
<reference evidence="5" key="1">
    <citation type="submission" date="2022-10" db="EMBL/GenBank/DDBJ databases">
        <authorList>
            <person name="Chen Y."/>
            <person name="Dougan E. K."/>
            <person name="Chan C."/>
            <person name="Rhodes N."/>
            <person name="Thang M."/>
        </authorList>
    </citation>
    <scope>NUCLEOTIDE SEQUENCE</scope>
</reference>
<gene>
    <name evidence="5" type="ORF">C1SCF055_LOCUS25164</name>
</gene>
<dbReference type="SMART" id="SM00248">
    <property type="entry name" value="ANK"/>
    <property type="match status" value="2"/>
</dbReference>
<dbReference type="GO" id="GO:0016787">
    <property type="term" value="F:hydrolase activity"/>
    <property type="evidence" value="ECO:0007669"/>
    <property type="project" value="UniProtKB-KW"/>
</dbReference>
<dbReference type="PANTHER" id="PTHR48081:SF13">
    <property type="entry name" value="ALPHA_BETA HYDROLASE"/>
    <property type="match status" value="1"/>
</dbReference>
<feature type="repeat" description="ANK" evidence="2">
    <location>
        <begin position="410"/>
        <end position="442"/>
    </location>
</feature>
<dbReference type="EMBL" id="CAMXCT020002557">
    <property type="protein sequence ID" value="CAL1152277.1"/>
    <property type="molecule type" value="Genomic_DNA"/>
</dbReference>
<name>A0A9P1G6B9_9DINO</name>
<evidence type="ECO:0000259" key="3">
    <source>
        <dbReference type="Pfam" id="PF01764"/>
    </source>
</evidence>
<sequence>MLYLVIGGSWLTSPRPSRIINIRTPLRPCSKQRSKEFQDDIRCALEEKSAELLRVAFQRRHACPRDHALHEAVRQAIQAGKVLAVSYGPERLQQGDLLTPGSTPRGIVMLIHGGFWKAGFDRSLMVKIADDLVSKNFCVWNVDYRSVGSGGGFPETFRDLHLALQWLRTPQAAELIGAPAPLALLGHSAGGHLATWLGLQQGLEKPMFSKEVPPASLVISQAGVVDLVSAYEANLGQGAVRDFLGSSVPSTSSQLLAASKGAFQDLLLGPTQDAAERFAAADPTQLLGQVGKMAKLPTFVLVHGQQDMIVPLEQSSNFHKAFVKALPDAPRCILKDVPGEAHFEHLRPDSQLWLAAVAEANDRCLAFDTGEFPLQLALSTNMLRSPERVQMVEMLLQARADVGQRRNDPEGHTPLHDGVRRGDPGVVLLLLKHRADPNATNAFGEAALELAMRGSFYTDVNESFTLVEEGAGEGAGLTARFLGELVWNPRFVNEGYFKVVGQVAEHDVARQTPRHATTKTVVISGVVAAGVVAGVAYRRRLKKRNFLERLKLPLQPSLKQVIGVLHRVDPALGNLAETVSEVWGVLQTELAERRDLGDLGDASPSSPRGVARTGTLLLHLFAVGRLKLSQGAGFNLPATSVPLISDLALLSEAQTLTKFAVASYGANVLALVGLLQFRDAWPPAGLDRDKAAAARYLQQQVPTKTSVLACGTKMPRRQEEDTNKLDSFKPWWVLLEHQDELVLSIRGSANIDDIATDLACSTCEFLHGYAHEGMALAVQAVWEEAAAEVQKAIRGRDYRRFVVCGHSLGGSVSLLLGMKLRAESSLPLEVHAFAAGPAPAFQGELQELEKGLISVINRFDPVPHLSLDAALRMVLAAERLEEAGLSWQQTLSLVVGTSEVSSPKFEDLMADIPQTKAPLRIPGEAIWLVDAMAGRQILAVDLCDAENLQRFSQELPEISVAQSALDHVMSTYVYNMDKAVRRLEGTE</sequence>
<feature type="domain" description="BD-FAE-like" evidence="4">
    <location>
        <begin position="103"/>
        <end position="321"/>
    </location>
</feature>
<dbReference type="PROSITE" id="PS50297">
    <property type="entry name" value="ANK_REP_REGION"/>
    <property type="match status" value="1"/>
</dbReference>
<evidence type="ECO:0000259" key="4">
    <source>
        <dbReference type="Pfam" id="PF20434"/>
    </source>
</evidence>
<dbReference type="InterPro" id="IPR050300">
    <property type="entry name" value="GDXG_lipolytic_enzyme"/>
</dbReference>
<dbReference type="InterPro" id="IPR029058">
    <property type="entry name" value="AB_hydrolase_fold"/>
</dbReference>
<dbReference type="PANTHER" id="PTHR48081">
    <property type="entry name" value="AB HYDROLASE SUPERFAMILY PROTEIN C4A8.06C"/>
    <property type="match status" value="1"/>
</dbReference>
<keyword evidence="2" id="KW-0040">ANK repeat</keyword>
<evidence type="ECO:0000313" key="5">
    <source>
        <dbReference type="EMBL" id="CAI3998902.1"/>
    </source>
</evidence>
<dbReference type="OrthoDB" id="438440at2759"/>
<dbReference type="EMBL" id="CAMXCT010002557">
    <property type="protein sequence ID" value="CAI3998902.1"/>
    <property type="molecule type" value="Genomic_DNA"/>
</dbReference>
<dbReference type="Pfam" id="PF13857">
    <property type="entry name" value="Ank_5"/>
    <property type="match status" value="1"/>
</dbReference>
<keyword evidence="7" id="KW-1185">Reference proteome</keyword>
<dbReference type="Gene3D" id="3.40.50.1820">
    <property type="entry name" value="alpha/beta hydrolase"/>
    <property type="match status" value="2"/>
</dbReference>
<dbReference type="InterPro" id="IPR036770">
    <property type="entry name" value="Ankyrin_rpt-contain_sf"/>
</dbReference>
<evidence type="ECO:0000313" key="6">
    <source>
        <dbReference type="EMBL" id="CAL1152277.1"/>
    </source>
</evidence>
<comment type="caution">
    <text evidence="5">The sequence shown here is derived from an EMBL/GenBank/DDBJ whole genome shotgun (WGS) entry which is preliminary data.</text>
</comment>
<accession>A0A9P1G6B9</accession>
<proteinExistence type="predicted"/>
<evidence type="ECO:0000256" key="2">
    <source>
        <dbReference type="PROSITE-ProRule" id="PRU00023"/>
    </source>
</evidence>
<dbReference type="InterPro" id="IPR002110">
    <property type="entry name" value="Ankyrin_rpt"/>
</dbReference>
<dbReference type="PROSITE" id="PS50088">
    <property type="entry name" value="ANK_REPEAT"/>
    <property type="match status" value="1"/>
</dbReference>
<keyword evidence="1" id="KW-0378">Hydrolase</keyword>
<feature type="domain" description="Fungal lipase-type" evidence="3">
    <location>
        <begin position="742"/>
        <end position="867"/>
    </location>
</feature>
<dbReference type="EMBL" id="CAMXCT030002557">
    <property type="protein sequence ID" value="CAL4786214.1"/>
    <property type="molecule type" value="Genomic_DNA"/>
</dbReference>
<dbReference type="GO" id="GO:0006629">
    <property type="term" value="P:lipid metabolic process"/>
    <property type="evidence" value="ECO:0007669"/>
    <property type="project" value="InterPro"/>
</dbReference>
<organism evidence="5">
    <name type="scientific">Cladocopium goreaui</name>
    <dbReference type="NCBI Taxonomy" id="2562237"/>
    <lineage>
        <taxon>Eukaryota</taxon>
        <taxon>Sar</taxon>
        <taxon>Alveolata</taxon>
        <taxon>Dinophyceae</taxon>
        <taxon>Suessiales</taxon>
        <taxon>Symbiodiniaceae</taxon>
        <taxon>Cladocopium</taxon>
    </lineage>
</organism>
<evidence type="ECO:0000313" key="7">
    <source>
        <dbReference type="Proteomes" id="UP001152797"/>
    </source>
</evidence>
<dbReference type="SUPFAM" id="SSF53474">
    <property type="entry name" value="alpha/beta-Hydrolases"/>
    <property type="match status" value="2"/>
</dbReference>
<dbReference type="Gene3D" id="1.25.40.20">
    <property type="entry name" value="Ankyrin repeat-containing domain"/>
    <property type="match status" value="1"/>
</dbReference>
<dbReference type="Proteomes" id="UP001152797">
    <property type="component" value="Unassembled WGS sequence"/>
</dbReference>
<dbReference type="SUPFAM" id="SSF48403">
    <property type="entry name" value="Ankyrin repeat"/>
    <property type="match status" value="1"/>
</dbReference>
<dbReference type="Pfam" id="PF01764">
    <property type="entry name" value="Lipase_3"/>
    <property type="match status" value="1"/>
</dbReference>
<dbReference type="InterPro" id="IPR002921">
    <property type="entry name" value="Fungal_lipase-type"/>
</dbReference>